<dbReference type="OrthoDB" id="9795548at2"/>
<dbReference type="SUPFAM" id="SSF52540">
    <property type="entry name" value="P-loop containing nucleoside triphosphate hydrolases"/>
    <property type="match status" value="1"/>
</dbReference>
<evidence type="ECO:0000313" key="7">
    <source>
        <dbReference type="Proteomes" id="UP000316855"/>
    </source>
</evidence>
<dbReference type="KEGG" id="gax:Pan161_57990"/>
<dbReference type="InterPro" id="IPR003593">
    <property type="entry name" value="AAA+_ATPase"/>
</dbReference>
<dbReference type="EMBL" id="CP036343">
    <property type="protein sequence ID" value="QDT94106.1"/>
    <property type="molecule type" value="Genomic_DNA"/>
</dbReference>
<evidence type="ECO:0000256" key="4">
    <source>
        <dbReference type="SAM" id="Coils"/>
    </source>
</evidence>
<protein>
    <submittedName>
        <fullName evidence="6">ABC transporter ATP-binding protein YtrB</fullName>
    </submittedName>
</protein>
<dbReference type="PANTHER" id="PTHR42939:SF1">
    <property type="entry name" value="ABC TRANSPORTER ATP-BINDING PROTEIN ALBC-RELATED"/>
    <property type="match status" value="1"/>
</dbReference>
<evidence type="ECO:0000256" key="3">
    <source>
        <dbReference type="ARBA" id="ARBA00022840"/>
    </source>
</evidence>
<dbReference type="InterPro" id="IPR051782">
    <property type="entry name" value="ABC_Transporter_VariousFunc"/>
</dbReference>
<feature type="coiled-coil region" evidence="4">
    <location>
        <begin position="254"/>
        <end position="281"/>
    </location>
</feature>
<dbReference type="InterPro" id="IPR003439">
    <property type="entry name" value="ABC_transporter-like_ATP-bd"/>
</dbReference>
<dbReference type="PROSITE" id="PS50893">
    <property type="entry name" value="ABC_TRANSPORTER_2"/>
    <property type="match status" value="1"/>
</dbReference>
<feature type="domain" description="ABC transporter" evidence="5">
    <location>
        <begin position="6"/>
        <end position="232"/>
    </location>
</feature>
<dbReference type="GO" id="GO:0016887">
    <property type="term" value="F:ATP hydrolysis activity"/>
    <property type="evidence" value="ECO:0007669"/>
    <property type="project" value="InterPro"/>
</dbReference>
<proteinExistence type="predicted"/>
<keyword evidence="3 6" id="KW-0067">ATP-binding</keyword>
<dbReference type="AlphaFoldDB" id="A0A517VM68"/>
<dbReference type="Proteomes" id="UP000316855">
    <property type="component" value="Chromosome"/>
</dbReference>
<dbReference type="SMART" id="SM00382">
    <property type="entry name" value="AAA"/>
    <property type="match status" value="1"/>
</dbReference>
<dbReference type="RefSeq" id="WP_145232042.1">
    <property type="nucleotide sequence ID" value="NZ_CP036343.1"/>
</dbReference>
<dbReference type="GO" id="GO:0005524">
    <property type="term" value="F:ATP binding"/>
    <property type="evidence" value="ECO:0007669"/>
    <property type="project" value="UniProtKB-KW"/>
</dbReference>
<name>A0A517VM68_9PLAN</name>
<sequence length="301" mass="33592">MSEHVIEVSNLSRHFGKKQALSDVSLSVPEGCVFGLVGENGAGKTTLLKHVLGFLKPQQGSVRVFGLDPVADPPGVLGRIGHLSENRDLPAWMTVRELIEFTRAFYPKWDPVYAEELRMMFELSLNQKVPTLSRGQLARAGLLVALAHRPPLLVLDEPSSGLDPVVRKDILDAIIRTVVDEGRTVLFSSHLLDEVQRVSDRIAILDQGKLLLTSPLDEVLVSHYQLTIRFLEPQPYFPQLTGALMWSGSGREWKIVCNGQKQELETELEQLEAEILDQTAPTLEEIFVARMKSAQRALEKD</sequence>
<dbReference type="Gene3D" id="3.40.50.300">
    <property type="entry name" value="P-loop containing nucleotide triphosphate hydrolases"/>
    <property type="match status" value="1"/>
</dbReference>
<keyword evidence="1" id="KW-0813">Transport</keyword>
<dbReference type="InterPro" id="IPR027417">
    <property type="entry name" value="P-loop_NTPase"/>
</dbReference>
<dbReference type="Pfam" id="PF00005">
    <property type="entry name" value="ABC_tran"/>
    <property type="match status" value="1"/>
</dbReference>
<dbReference type="PANTHER" id="PTHR42939">
    <property type="entry name" value="ABC TRANSPORTER ATP-BINDING PROTEIN ALBC-RELATED"/>
    <property type="match status" value="1"/>
</dbReference>
<gene>
    <name evidence="6" type="primary">ytrB_2</name>
    <name evidence="6" type="ORF">Pan161_57990</name>
</gene>
<dbReference type="CDD" id="cd03230">
    <property type="entry name" value="ABC_DR_subfamily_A"/>
    <property type="match status" value="1"/>
</dbReference>
<keyword evidence="4" id="KW-0175">Coiled coil</keyword>
<organism evidence="6 7">
    <name type="scientific">Gimesia algae</name>
    <dbReference type="NCBI Taxonomy" id="2527971"/>
    <lineage>
        <taxon>Bacteria</taxon>
        <taxon>Pseudomonadati</taxon>
        <taxon>Planctomycetota</taxon>
        <taxon>Planctomycetia</taxon>
        <taxon>Planctomycetales</taxon>
        <taxon>Planctomycetaceae</taxon>
        <taxon>Gimesia</taxon>
    </lineage>
</organism>
<reference evidence="6 7" key="1">
    <citation type="submission" date="2019-02" db="EMBL/GenBank/DDBJ databases">
        <title>Deep-cultivation of Planctomycetes and their phenomic and genomic characterization uncovers novel biology.</title>
        <authorList>
            <person name="Wiegand S."/>
            <person name="Jogler M."/>
            <person name="Boedeker C."/>
            <person name="Pinto D."/>
            <person name="Vollmers J."/>
            <person name="Rivas-Marin E."/>
            <person name="Kohn T."/>
            <person name="Peeters S.H."/>
            <person name="Heuer A."/>
            <person name="Rast P."/>
            <person name="Oberbeckmann S."/>
            <person name="Bunk B."/>
            <person name="Jeske O."/>
            <person name="Meyerdierks A."/>
            <person name="Storesund J.E."/>
            <person name="Kallscheuer N."/>
            <person name="Luecker S."/>
            <person name="Lage O.M."/>
            <person name="Pohl T."/>
            <person name="Merkel B.J."/>
            <person name="Hornburger P."/>
            <person name="Mueller R.-W."/>
            <person name="Bruemmer F."/>
            <person name="Labrenz M."/>
            <person name="Spormann A.M."/>
            <person name="Op den Camp H."/>
            <person name="Overmann J."/>
            <person name="Amann R."/>
            <person name="Jetten M.S.M."/>
            <person name="Mascher T."/>
            <person name="Medema M.H."/>
            <person name="Devos D.P."/>
            <person name="Kaster A.-K."/>
            <person name="Ovreas L."/>
            <person name="Rohde M."/>
            <person name="Galperin M.Y."/>
            <person name="Jogler C."/>
        </authorList>
    </citation>
    <scope>NUCLEOTIDE SEQUENCE [LARGE SCALE GENOMIC DNA]</scope>
    <source>
        <strain evidence="6 7">Pan161</strain>
    </source>
</reference>
<evidence type="ECO:0000313" key="6">
    <source>
        <dbReference type="EMBL" id="QDT94106.1"/>
    </source>
</evidence>
<accession>A0A517VM68</accession>
<evidence type="ECO:0000256" key="2">
    <source>
        <dbReference type="ARBA" id="ARBA00022741"/>
    </source>
</evidence>
<evidence type="ECO:0000259" key="5">
    <source>
        <dbReference type="PROSITE" id="PS50893"/>
    </source>
</evidence>
<evidence type="ECO:0000256" key="1">
    <source>
        <dbReference type="ARBA" id="ARBA00022448"/>
    </source>
</evidence>
<keyword evidence="2" id="KW-0547">Nucleotide-binding</keyword>
<keyword evidence="7" id="KW-1185">Reference proteome</keyword>